<gene>
    <name evidence="3" type="ORF">QI031_12280</name>
</gene>
<accession>A0AAJ6NX25</accession>
<dbReference type="Pfam" id="PF05685">
    <property type="entry name" value="Uma2"/>
    <property type="match status" value="1"/>
</dbReference>
<organism evidence="3 4">
    <name type="scientific">Halotia branconii CENA392</name>
    <dbReference type="NCBI Taxonomy" id="1539056"/>
    <lineage>
        <taxon>Bacteria</taxon>
        <taxon>Bacillati</taxon>
        <taxon>Cyanobacteriota</taxon>
        <taxon>Cyanophyceae</taxon>
        <taxon>Nostocales</taxon>
        <taxon>Nodulariaceae</taxon>
        <taxon>Halotia</taxon>
    </lineage>
</organism>
<keyword evidence="3" id="KW-0378">Hydrolase</keyword>
<dbReference type="SUPFAM" id="SSF52980">
    <property type="entry name" value="Restriction endonuclease-like"/>
    <property type="match status" value="1"/>
</dbReference>
<dbReference type="InterPro" id="IPR012296">
    <property type="entry name" value="Nuclease_put_TT1808"/>
</dbReference>
<evidence type="ECO:0000313" key="3">
    <source>
        <dbReference type="EMBL" id="WGV28190.1"/>
    </source>
</evidence>
<dbReference type="KEGG" id="hbq:QI031_12280"/>
<feature type="domain" description="Putative restriction endonuclease" evidence="2">
    <location>
        <begin position="31"/>
        <end position="202"/>
    </location>
</feature>
<protein>
    <submittedName>
        <fullName evidence="3">Uma2 family endonuclease</fullName>
    </submittedName>
</protein>
<dbReference type="EMBL" id="CP124543">
    <property type="protein sequence ID" value="WGV28190.1"/>
    <property type="molecule type" value="Genomic_DNA"/>
</dbReference>
<feature type="region of interest" description="Disordered" evidence="1">
    <location>
        <begin position="1"/>
        <end position="24"/>
    </location>
</feature>
<dbReference type="PANTHER" id="PTHR35400:SF3">
    <property type="entry name" value="SLL1072 PROTEIN"/>
    <property type="match status" value="1"/>
</dbReference>
<name>A0AAJ6NX25_9CYAN</name>
<sequence length="235" mass="26576">MVREYSPQTQSNSPQKYLPPLASGDRLTRPEFERRYAAASHIKKAELIEGIVYVASPLRHEQHGKPHSRVMTWLGVYQAMTFGVDLSVEPTVRLDLDNEPQPDAVLLIEPAKGGQTRLSSDGYIEGSPELIVEVAASSAAIDRGSKKQVYRRNGVLEYVIWQSYDNQIEWFYLVDGDYQLLSPDTDKIIRSQVFPGLWLAVEPLLNNQMARVLEVLQLGLNSPEHGEFVKQLEQK</sequence>
<evidence type="ECO:0000256" key="1">
    <source>
        <dbReference type="SAM" id="MobiDB-lite"/>
    </source>
</evidence>
<dbReference type="AlphaFoldDB" id="A0AAJ6NX25"/>
<dbReference type="GO" id="GO:0004519">
    <property type="term" value="F:endonuclease activity"/>
    <property type="evidence" value="ECO:0007669"/>
    <property type="project" value="UniProtKB-KW"/>
</dbReference>
<dbReference type="InterPro" id="IPR008538">
    <property type="entry name" value="Uma2"/>
</dbReference>
<keyword evidence="3" id="KW-0540">Nuclease</keyword>
<proteinExistence type="predicted"/>
<reference evidence="3 4" key="1">
    <citation type="journal article" date="2023" name="Limnol Oceanogr Lett">
        <title>Environmental adaptations by the intertidal Antarctic cyanobacterium Halotia branconii CENA392 as revealed using long-read genome sequencing.</title>
        <authorList>
            <person name="Dextro R.B."/>
            <person name="Delbaje E."/>
            <person name="Freitas P.N.N."/>
            <person name="Geraldes V."/>
            <person name="Pinto E."/>
            <person name="Long P.F."/>
            <person name="Fiore M.F."/>
        </authorList>
    </citation>
    <scope>NUCLEOTIDE SEQUENCE [LARGE SCALE GENOMIC DNA]</scope>
    <source>
        <strain evidence="3 4">CENA392</strain>
    </source>
</reference>
<dbReference type="RefSeq" id="WP_281485419.1">
    <property type="nucleotide sequence ID" value="NZ_CP124543.1"/>
</dbReference>
<keyword evidence="3" id="KW-0255">Endonuclease</keyword>
<dbReference type="Proteomes" id="UP001223520">
    <property type="component" value="Chromosome"/>
</dbReference>
<dbReference type="InterPro" id="IPR011335">
    <property type="entry name" value="Restrct_endonuc-II-like"/>
</dbReference>
<dbReference type="PANTHER" id="PTHR35400">
    <property type="entry name" value="SLR1083 PROTEIN"/>
    <property type="match status" value="1"/>
</dbReference>
<evidence type="ECO:0000313" key="4">
    <source>
        <dbReference type="Proteomes" id="UP001223520"/>
    </source>
</evidence>
<keyword evidence="4" id="KW-1185">Reference proteome</keyword>
<evidence type="ECO:0000259" key="2">
    <source>
        <dbReference type="Pfam" id="PF05685"/>
    </source>
</evidence>
<feature type="compositionally biased region" description="Polar residues" evidence="1">
    <location>
        <begin position="1"/>
        <end position="15"/>
    </location>
</feature>
<dbReference type="Gene3D" id="3.90.1570.10">
    <property type="entry name" value="tt1808, chain A"/>
    <property type="match status" value="1"/>
</dbReference>
<dbReference type="CDD" id="cd06260">
    <property type="entry name" value="DUF820-like"/>
    <property type="match status" value="1"/>
</dbReference>